<protein>
    <submittedName>
        <fullName evidence="1">Uncharacterized protein</fullName>
    </submittedName>
</protein>
<proteinExistence type="predicted"/>
<gene>
    <name evidence="1" type="ORF">NA66_102692</name>
</gene>
<dbReference type="AlphaFoldDB" id="A0A318I5D8"/>
<reference evidence="1 2" key="1">
    <citation type="submission" date="2018-05" db="EMBL/GenBank/DDBJ databases">
        <title>Comparative genomics of bacterial root endophytes of switchgrass collected from native prairies over two seasons.</title>
        <authorList>
            <person name="Tang Y."/>
        </authorList>
    </citation>
    <scope>NUCLEOTIDE SEQUENCE [LARGE SCALE GENOMIC DNA]</scope>
    <source>
        <strain evidence="1 2">NFIX32</strain>
    </source>
</reference>
<evidence type="ECO:0000313" key="2">
    <source>
        <dbReference type="Proteomes" id="UP000247755"/>
    </source>
</evidence>
<organism evidence="1 2">
    <name type="scientific">Burkholderia pyrrocinia</name>
    <name type="common">Pseudomonas pyrrocinia</name>
    <dbReference type="NCBI Taxonomy" id="60550"/>
    <lineage>
        <taxon>Bacteria</taxon>
        <taxon>Pseudomonadati</taxon>
        <taxon>Pseudomonadota</taxon>
        <taxon>Betaproteobacteria</taxon>
        <taxon>Burkholderiales</taxon>
        <taxon>Burkholderiaceae</taxon>
        <taxon>Burkholderia</taxon>
        <taxon>Burkholderia cepacia complex</taxon>
    </lineage>
</organism>
<accession>A0A318I5D8</accession>
<evidence type="ECO:0000313" key="1">
    <source>
        <dbReference type="EMBL" id="PXX25855.1"/>
    </source>
</evidence>
<sequence>MLGIGDRTGALLAHFTSSISREFCNIALDRVKFAEVFQRLFGDLTFVAGEQLKEFSSRMGNASDLGDPQLESGFVAFMVITDQLAAPITEERSSMFTRTTIGELIDDGTHVGELRGGIRPYVCALRLSFAWNQHLHRCLIGVQHTVL</sequence>
<name>A0A318I5D8_BURPY</name>
<dbReference type="EMBL" id="QJJY01000026">
    <property type="protein sequence ID" value="PXX25855.1"/>
    <property type="molecule type" value="Genomic_DNA"/>
</dbReference>
<comment type="caution">
    <text evidence="1">The sequence shown here is derived from an EMBL/GenBank/DDBJ whole genome shotgun (WGS) entry which is preliminary data.</text>
</comment>
<dbReference type="Proteomes" id="UP000247755">
    <property type="component" value="Unassembled WGS sequence"/>
</dbReference>